<reference evidence="1 2" key="1">
    <citation type="submission" date="2018-06" db="EMBL/GenBank/DDBJ databases">
        <title>The Genome of Cuscuta australis (Dodder) Provides Insight into the Evolution of Plant Parasitism.</title>
        <authorList>
            <person name="Liu H."/>
        </authorList>
    </citation>
    <scope>NUCLEOTIDE SEQUENCE [LARGE SCALE GENOMIC DNA]</scope>
    <source>
        <strain evidence="2">cv. Yunnan</strain>
        <tissue evidence="1">Vines</tissue>
    </source>
</reference>
<keyword evidence="2" id="KW-1185">Reference proteome</keyword>
<dbReference type="EMBL" id="NQVE01000097">
    <property type="protein sequence ID" value="RAL48877.1"/>
    <property type="molecule type" value="Genomic_DNA"/>
</dbReference>
<dbReference type="AlphaFoldDB" id="A0A328DT19"/>
<name>A0A328DT19_9ASTE</name>
<evidence type="ECO:0000313" key="2">
    <source>
        <dbReference type="Proteomes" id="UP000249390"/>
    </source>
</evidence>
<organism evidence="1 2">
    <name type="scientific">Cuscuta australis</name>
    <dbReference type="NCBI Taxonomy" id="267555"/>
    <lineage>
        <taxon>Eukaryota</taxon>
        <taxon>Viridiplantae</taxon>
        <taxon>Streptophyta</taxon>
        <taxon>Embryophyta</taxon>
        <taxon>Tracheophyta</taxon>
        <taxon>Spermatophyta</taxon>
        <taxon>Magnoliopsida</taxon>
        <taxon>eudicotyledons</taxon>
        <taxon>Gunneridae</taxon>
        <taxon>Pentapetalae</taxon>
        <taxon>asterids</taxon>
        <taxon>lamiids</taxon>
        <taxon>Solanales</taxon>
        <taxon>Convolvulaceae</taxon>
        <taxon>Cuscuteae</taxon>
        <taxon>Cuscuta</taxon>
        <taxon>Cuscuta subgen. Grammica</taxon>
        <taxon>Cuscuta sect. Cleistogrammica</taxon>
    </lineage>
</organism>
<accession>A0A328DT19</accession>
<sequence>MDSVYDNTKGNFHYFVCILLFIADENFACENDFDIFVLIILISRLGAIWINIEVKRGNLGILMFLSLSYLEKNSINDNVDSVQGNVVRMKVKRNGVTSTQLGKLFEGVDFDDWPIGDQQVAQADLVVDDSHI</sequence>
<dbReference type="Proteomes" id="UP000249390">
    <property type="component" value="Unassembled WGS sequence"/>
</dbReference>
<proteinExistence type="predicted"/>
<comment type="caution">
    <text evidence="1">The sequence shown here is derived from an EMBL/GenBank/DDBJ whole genome shotgun (WGS) entry which is preliminary data.</text>
</comment>
<gene>
    <name evidence="1" type="ORF">DM860_001197</name>
</gene>
<protein>
    <submittedName>
        <fullName evidence="1">Uncharacterized protein</fullName>
    </submittedName>
</protein>
<evidence type="ECO:0000313" key="1">
    <source>
        <dbReference type="EMBL" id="RAL48877.1"/>
    </source>
</evidence>